<comment type="caution">
    <text evidence="2">The sequence shown here is derived from an EMBL/GenBank/DDBJ whole genome shotgun (WGS) entry which is preliminary data.</text>
</comment>
<organism evidence="2 3">
    <name type="scientific">Dermacoccus barathri</name>
    <dbReference type="NCBI Taxonomy" id="322601"/>
    <lineage>
        <taxon>Bacteria</taxon>
        <taxon>Bacillati</taxon>
        <taxon>Actinomycetota</taxon>
        <taxon>Actinomycetes</taxon>
        <taxon>Micrococcales</taxon>
        <taxon>Dermacoccaceae</taxon>
        <taxon>Dermacoccus</taxon>
    </lineage>
</organism>
<accession>A0ABN2C1M2</accession>
<protein>
    <submittedName>
        <fullName evidence="2">Uncharacterized protein</fullName>
    </submittedName>
</protein>
<gene>
    <name evidence="2" type="ORF">GCM10009762_25410</name>
</gene>
<feature type="region of interest" description="Disordered" evidence="1">
    <location>
        <begin position="21"/>
        <end position="56"/>
    </location>
</feature>
<evidence type="ECO:0000313" key="3">
    <source>
        <dbReference type="Proteomes" id="UP001501288"/>
    </source>
</evidence>
<evidence type="ECO:0000256" key="1">
    <source>
        <dbReference type="SAM" id="MobiDB-lite"/>
    </source>
</evidence>
<feature type="region of interest" description="Disordered" evidence="1">
    <location>
        <begin position="78"/>
        <end position="104"/>
    </location>
</feature>
<reference evidence="2 3" key="1">
    <citation type="journal article" date="2019" name="Int. J. Syst. Evol. Microbiol.">
        <title>The Global Catalogue of Microorganisms (GCM) 10K type strain sequencing project: providing services to taxonomists for standard genome sequencing and annotation.</title>
        <authorList>
            <consortium name="The Broad Institute Genomics Platform"/>
            <consortium name="The Broad Institute Genome Sequencing Center for Infectious Disease"/>
            <person name="Wu L."/>
            <person name="Ma J."/>
        </authorList>
    </citation>
    <scope>NUCLEOTIDE SEQUENCE [LARGE SCALE GENOMIC DNA]</scope>
    <source>
        <strain evidence="2 3">JCM 14588</strain>
    </source>
</reference>
<evidence type="ECO:0000313" key="2">
    <source>
        <dbReference type="EMBL" id="GAA1551153.1"/>
    </source>
</evidence>
<dbReference type="EMBL" id="BAAANV010000053">
    <property type="protein sequence ID" value="GAA1551153.1"/>
    <property type="molecule type" value="Genomic_DNA"/>
</dbReference>
<keyword evidence="3" id="KW-1185">Reference proteome</keyword>
<feature type="compositionally biased region" description="Polar residues" evidence="1">
    <location>
        <begin position="21"/>
        <end position="34"/>
    </location>
</feature>
<dbReference type="Proteomes" id="UP001501288">
    <property type="component" value="Unassembled WGS sequence"/>
</dbReference>
<sequence>MRPRSHSGHVAARAMAYPMTNNQKWPSVTPSTPIARTPIPAIERKSSGRPRGPTTPDTFVMALTLDHASHTTNVSPMEVQMSDHDGSPCTRWVRRTMTTTKTRS</sequence>
<name>A0ABN2C1M2_9MICO</name>
<proteinExistence type="predicted"/>